<proteinExistence type="predicted"/>
<comment type="caution">
    <text evidence="2">The sequence shown here is derived from an EMBL/GenBank/DDBJ whole genome shotgun (WGS) entry which is preliminary data.</text>
</comment>
<protein>
    <submittedName>
        <fullName evidence="2">Putative membrane protein</fullName>
    </submittedName>
</protein>
<evidence type="ECO:0000313" key="2">
    <source>
        <dbReference type="EMBL" id="ROR27190.1"/>
    </source>
</evidence>
<feature type="transmembrane region" description="Helical" evidence="1">
    <location>
        <begin position="180"/>
        <end position="207"/>
    </location>
</feature>
<gene>
    <name evidence="2" type="ORF">EDD66_107104</name>
</gene>
<sequence length="248" mass="27122">MTKIEFMNQLEELLRDLPSEEREAALTYYDDYFEDAGPDNTDAVISELGSPERIAAFIKSDLNDNSFKDSEKFIYTENGYKDTTIEEDRYEVVSNDYQEFEEEKSSADSESKTTYSKVTGKDNNNTSKILLIIIICIVAIPLGVPVLGTAFGLIVGILATIFGLFVALVAIAGSFLIGGLVLFIAGVVQLFITPINGILMCGAGLILFGLGTLGAILTMLVCTKVIPVMVRGIVDLCRKLFKKRGTTQ</sequence>
<dbReference type="RefSeq" id="WP_123609886.1">
    <property type="nucleotide sequence ID" value="NZ_RJVG01000007.1"/>
</dbReference>
<evidence type="ECO:0000256" key="1">
    <source>
        <dbReference type="SAM" id="Phobius"/>
    </source>
</evidence>
<dbReference type="OrthoDB" id="95800at2"/>
<organism evidence="2 3">
    <name type="scientific">Mobilisporobacter senegalensis</name>
    <dbReference type="NCBI Taxonomy" id="1329262"/>
    <lineage>
        <taxon>Bacteria</taxon>
        <taxon>Bacillati</taxon>
        <taxon>Bacillota</taxon>
        <taxon>Clostridia</taxon>
        <taxon>Lachnospirales</taxon>
        <taxon>Lachnospiraceae</taxon>
        <taxon>Mobilisporobacter</taxon>
    </lineage>
</organism>
<feature type="transmembrane region" description="Helical" evidence="1">
    <location>
        <begin position="129"/>
        <end position="147"/>
    </location>
</feature>
<feature type="transmembrane region" description="Helical" evidence="1">
    <location>
        <begin position="213"/>
        <end position="234"/>
    </location>
</feature>
<accession>A0A3N1XKE8</accession>
<evidence type="ECO:0000313" key="3">
    <source>
        <dbReference type="Proteomes" id="UP000273083"/>
    </source>
</evidence>
<keyword evidence="1" id="KW-1133">Transmembrane helix</keyword>
<feature type="transmembrane region" description="Helical" evidence="1">
    <location>
        <begin position="153"/>
        <end position="173"/>
    </location>
</feature>
<keyword evidence="1" id="KW-0472">Membrane</keyword>
<keyword evidence="3" id="KW-1185">Reference proteome</keyword>
<dbReference type="EMBL" id="RJVG01000007">
    <property type="protein sequence ID" value="ROR27190.1"/>
    <property type="molecule type" value="Genomic_DNA"/>
</dbReference>
<dbReference type="AlphaFoldDB" id="A0A3N1XKE8"/>
<keyword evidence="1" id="KW-0812">Transmembrane</keyword>
<dbReference type="Pfam" id="PF22564">
    <property type="entry name" value="HAAS"/>
    <property type="match status" value="1"/>
</dbReference>
<dbReference type="Proteomes" id="UP000273083">
    <property type="component" value="Unassembled WGS sequence"/>
</dbReference>
<name>A0A3N1XKE8_9FIRM</name>
<reference evidence="2 3" key="1">
    <citation type="submission" date="2018-11" db="EMBL/GenBank/DDBJ databases">
        <title>Genomic Encyclopedia of Type Strains, Phase IV (KMG-IV): sequencing the most valuable type-strain genomes for metagenomic binning, comparative biology and taxonomic classification.</title>
        <authorList>
            <person name="Goeker M."/>
        </authorList>
    </citation>
    <scope>NUCLEOTIDE SEQUENCE [LARGE SCALE GENOMIC DNA]</scope>
    <source>
        <strain evidence="2 3">DSM 26537</strain>
    </source>
</reference>